<evidence type="ECO:0000256" key="1">
    <source>
        <dbReference type="SAM" id="Phobius"/>
    </source>
</evidence>
<feature type="transmembrane region" description="Helical" evidence="1">
    <location>
        <begin position="91"/>
        <end position="110"/>
    </location>
</feature>
<feature type="transmembrane region" description="Helical" evidence="1">
    <location>
        <begin position="63"/>
        <end position="84"/>
    </location>
</feature>
<dbReference type="OrthoDB" id="327431at2"/>
<feature type="transmembrane region" description="Helical" evidence="1">
    <location>
        <begin position="162"/>
        <end position="181"/>
    </location>
</feature>
<feature type="transmembrane region" description="Helical" evidence="1">
    <location>
        <begin position="21"/>
        <end position="43"/>
    </location>
</feature>
<keyword evidence="1" id="KW-1133">Transmembrane helix</keyword>
<reference evidence="2 3" key="1">
    <citation type="submission" date="2017-11" db="EMBL/GenBank/DDBJ databases">
        <title>Genomic Encyclopedia of Archaeal and Bacterial Type Strains, Phase II (KMG-II): From Individual Species to Whole Genera.</title>
        <authorList>
            <person name="Goeker M."/>
        </authorList>
    </citation>
    <scope>NUCLEOTIDE SEQUENCE [LARGE SCALE GENOMIC DNA]</scope>
    <source>
        <strain evidence="2 3">DSM 11115</strain>
    </source>
</reference>
<keyword evidence="1" id="KW-0812">Transmembrane</keyword>
<dbReference type="EMBL" id="PGFA01000004">
    <property type="protein sequence ID" value="PJJ48735.1"/>
    <property type="molecule type" value="Genomic_DNA"/>
</dbReference>
<organism evidence="2 3">
    <name type="scientific">Hymenobacter chitinivorans DSM 11115</name>
    <dbReference type="NCBI Taxonomy" id="1121954"/>
    <lineage>
        <taxon>Bacteria</taxon>
        <taxon>Pseudomonadati</taxon>
        <taxon>Bacteroidota</taxon>
        <taxon>Cytophagia</taxon>
        <taxon>Cytophagales</taxon>
        <taxon>Hymenobacteraceae</taxon>
        <taxon>Hymenobacter</taxon>
    </lineage>
</organism>
<name>A0A2M9ASQ3_9BACT</name>
<dbReference type="AlphaFoldDB" id="A0A2M9ASQ3"/>
<feature type="transmembrane region" description="Helical" evidence="1">
    <location>
        <begin position="187"/>
        <end position="206"/>
    </location>
</feature>
<protein>
    <submittedName>
        <fullName evidence="2">Uncharacterized protein</fullName>
    </submittedName>
</protein>
<comment type="caution">
    <text evidence="2">The sequence shown here is derived from an EMBL/GenBank/DDBJ whole genome shotgun (WGS) entry which is preliminary data.</text>
</comment>
<accession>A0A2M9ASQ3</accession>
<evidence type="ECO:0000313" key="2">
    <source>
        <dbReference type="EMBL" id="PJJ48735.1"/>
    </source>
</evidence>
<dbReference type="RefSeq" id="WP_100338661.1">
    <property type="nucleotide sequence ID" value="NZ_PGFA01000004.1"/>
</dbReference>
<dbReference type="Proteomes" id="UP000228535">
    <property type="component" value="Unassembled WGS sequence"/>
</dbReference>
<keyword evidence="1" id="KW-0472">Membrane</keyword>
<evidence type="ECO:0000313" key="3">
    <source>
        <dbReference type="Proteomes" id="UP000228535"/>
    </source>
</evidence>
<gene>
    <name evidence="2" type="ORF">CLV45_4445</name>
</gene>
<keyword evidence="3" id="KW-1185">Reference proteome</keyword>
<proteinExistence type="predicted"/>
<sequence length="232" mass="25430">MFIGHYGLAFGAKAAKPQLSLGLLFLAVQLADLLWPTLLLLGLERVELVPSAGQAITFSHYPISHSLLMSVVWSVLLGLGYRLLRHDTPAALLLGFSVLSHWLLDAVVHGPDLPLYPGHSPLVGLGLWNHLLLSQVVEVPIFVAGLYLYLRRTQALNKTGRYALWSLVAFLLLVHFSNFFSPVPGSVTELGWVGQLMWLPVLWATWADRNRAVRTTGPAISETRPASAPSIS</sequence>
<feature type="transmembrane region" description="Helical" evidence="1">
    <location>
        <begin position="130"/>
        <end position="150"/>
    </location>
</feature>